<comment type="similarity">
    <text evidence="5">Belongs to the HSF family.</text>
</comment>
<dbReference type="GO" id="GO:0005634">
    <property type="term" value="C:nucleus"/>
    <property type="evidence" value="ECO:0007669"/>
    <property type="project" value="UniProtKB-SubCell"/>
</dbReference>
<protein>
    <recommendedName>
        <fullName evidence="6">HSF-type DNA-binding domain-containing protein</fullName>
    </recommendedName>
</protein>
<dbReference type="Proteomes" id="UP000467841">
    <property type="component" value="Unassembled WGS sequence"/>
</dbReference>
<proteinExistence type="inferred from homology"/>
<dbReference type="InterPro" id="IPR036388">
    <property type="entry name" value="WH-like_DNA-bd_sf"/>
</dbReference>
<dbReference type="AlphaFoldDB" id="A0A6D2IXL5"/>
<dbReference type="GO" id="GO:0006357">
    <property type="term" value="P:regulation of transcription by RNA polymerase II"/>
    <property type="evidence" value="ECO:0007669"/>
    <property type="project" value="TreeGrafter"/>
</dbReference>
<comment type="subcellular location">
    <subcellularLocation>
        <location evidence="1">Nucleus</location>
    </subcellularLocation>
</comment>
<dbReference type="SMART" id="SM00415">
    <property type="entry name" value="HSF"/>
    <property type="match status" value="1"/>
</dbReference>
<evidence type="ECO:0000313" key="7">
    <source>
        <dbReference type="EMBL" id="CAA7035354.1"/>
    </source>
</evidence>
<keyword evidence="3" id="KW-0238">DNA-binding</keyword>
<dbReference type="EMBL" id="CACVBM020001156">
    <property type="protein sequence ID" value="CAA7035354.1"/>
    <property type="molecule type" value="Genomic_DNA"/>
</dbReference>
<gene>
    <name evidence="7" type="ORF">MERR_LOCUS22589</name>
</gene>
<dbReference type="GO" id="GO:0034605">
    <property type="term" value="P:cellular response to heat"/>
    <property type="evidence" value="ECO:0007669"/>
    <property type="project" value="TreeGrafter"/>
</dbReference>
<evidence type="ECO:0000256" key="5">
    <source>
        <dbReference type="RuleBase" id="RU004020"/>
    </source>
</evidence>
<evidence type="ECO:0000313" key="8">
    <source>
        <dbReference type="Proteomes" id="UP000467841"/>
    </source>
</evidence>
<keyword evidence="2" id="KW-0346">Stress response</keyword>
<evidence type="ECO:0000256" key="2">
    <source>
        <dbReference type="ARBA" id="ARBA00023016"/>
    </source>
</evidence>
<reference evidence="7" key="1">
    <citation type="submission" date="2020-01" db="EMBL/GenBank/DDBJ databases">
        <authorList>
            <person name="Mishra B."/>
        </authorList>
    </citation>
    <scope>NUCLEOTIDE SEQUENCE [LARGE SCALE GENOMIC DNA]</scope>
</reference>
<evidence type="ECO:0000259" key="6">
    <source>
        <dbReference type="SMART" id="SM00415"/>
    </source>
</evidence>
<dbReference type="Gene3D" id="1.10.10.10">
    <property type="entry name" value="Winged helix-like DNA-binding domain superfamily/Winged helix DNA-binding domain"/>
    <property type="match status" value="1"/>
</dbReference>
<name>A0A6D2IXL5_9BRAS</name>
<evidence type="ECO:0000256" key="1">
    <source>
        <dbReference type="ARBA" id="ARBA00004123"/>
    </source>
</evidence>
<organism evidence="7 8">
    <name type="scientific">Microthlaspi erraticum</name>
    <dbReference type="NCBI Taxonomy" id="1685480"/>
    <lineage>
        <taxon>Eukaryota</taxon>
        <taxon>Viridiplantae</taxon>
        <taxon>Streptophyta</taxon>
        <taxon>Embryophyta</taxon>
        <taxon>Tracheophyta</taxon>
        <taxon>Spermatophyta</taxon>
        <taxon>Magnoliopsida</taxon>
        <taxon>eudicotyledons</taxon>
        <taxon>Gunneridae</taxon>
        <taxon>Pentapetalae</taxon>
        <taxon>rosids</taxon>
        <taxon>malvids</taxon>
        <taxon>Brassicales</taxon>
        <taxon>Brassicaceae</taxon>
        <taxon>Coluteocarpeae</taxon>
        <taxon>Microthlaspi</taxon>
    </lineage>
</organism>
<sequence length="234" mass="26604">MDNGNSSLRIDRFRGARAARASSFGKEFFPPCGLVERLSGFTKVESGQSEFSCDAFVKGQPPGITIPPAIHGMIASSLEYKKRKRLGLDSSSSNHRLPREFYESGTQSRSYYISEKTVYDMVDDSSTDSIVSWSESGKSFVVWNEVEFVKDVLPRCLPFTEMGYFTRWLEGEGFTKVDERLEFAEDYFLRGQPELTRPLTCGGFYISPETRRGMERMVPHLKAWLQNHQADKSV</sequence>
<dbReference type="PANTHER" id="PTHR10015:SF427">
    <property type="entry name" value="HEAT SHOCK FACTOR PROTEIN"/>
    <property type="match status" value="1"/>
</dbReference>
<comment type="caution">
    <text evidence="7">The sequence shown here is derived from an EMBL/GenBank/DDBJ whole genome shotgun (WGS) entry which is preliminary data.</text>
</comment>
<dbReference type="OrthoDB" id="60033at2759"/>
<dbReference type="Pfam" id="PF00447">
    <property type="entry name" value="HSF_DNA-bind"/>
    <property type="match status" value="1"/>
</dbReference>
<dbReference type="InterPro" id="IPR000232">
    <property type="entry name" value="HSF_DNA-bd"/>
</dbReference>
<evidence type="ECO:0000256" key="3">
    <source>
        <dbReference type="ARBA" id="ARBA00023125"/>
    </source>
</evidence>
<keyword evidence="4" id="KW-0539">Nucleus</keyword>
<dbReference type="GO" id="GO:0003700">
    <property type="term" value="F:DNA-binding transcription factor activity"/>
    <property type="evidence" value="ECO:0007669"/>
    <property type="project" value="InterPro"/>
</dbReference>
<dbReference type="InterPro" id="IPR036390">
    <property type="entry name" value="WH_DNA-bd_sf"/>
</dbReference>
<dbReference type="SUPFAM" id="SSF46785">
    <property type="entry name" value="Winged helix' DNA-binding domain"/>
    <property type="match status" value="1"/>
</dbReference>
<keyword evidence="8" id="KW-1185">Reference proteome</keyword>
<dbReference type="PANTHER" id="PTHR10015">
    <property type="entry name" value="HEAT SHOCK TRANSCRIPTION FACTOR"/>
    <property type="match status" value="1"/>
</dbReference>
<accession>A0A6D2IXL5</accession>
<evidence type="ECO:0000256" key="4">
    <source>
        <dbReference type="ARBA" id="ARBA00023242"/>
    </source>
</evidence>
<feature type="domain" description="HSF-type DNA-binding" evidence="6">
    <location>
        <begin position="108"/>
        <end position="198"/>
    </location>
</feature>
<dbReference type="GO" id="GO:0000978">
    <property type="term" value="F:RNA polymerase II cis-regulatory region sequence-specific DNA binding"/>
    <property type="evidence" value="ECO:0007669"/>
    <property type="project" value="TreeGrafter"/>
</dbReference>